<evidence type="ECO:0000313" key="3">
    <source>
        <dbReference type="Proteomes" id="UP000253845"/>
    </source>
</evidence>
<accession>A0A370BMN0</accession>
<reference evidence="2 3" key="1">
    <citation type="submission" date="2018-07" db="EMBL/GenBank/DDBJ databases">
        <title>Section-level genome sequencing of Aspergillus section Nigri to investigate inter- and intra-species variation.</title>
        <authorList>
            <consortium name="DOE Joint Genome Institute"/>
            <person name="Vesth T.C."/>
            <person name="Nybo J.L."/>
            <person name="Theobald S."/>
            <person name="Frisvad J.C."/>
            <person name="Larsen T.O."/>
            <person name="Nielsen K.F."/>
            <person name="Hoof J.B."/>
            <person name="Brandl J."/>
            <person name="Salamov A."/>
            <person name="Riley R."/>
            <person name="Gladden J.M."/>
            <person name="Phatale P."/>
            <person name="Nielsen M.T."/>
            <person name="Lyhne E.K."/>
            <person name="Kogle M.E."/>
            <person name="Strasser K."/>
            <person name="McDonnell E."/>
            <person name="Barry K."/>
            <person name="Clum A."/>
            <person name="Chen C."/>
            <person name="Nolan M."/>
            <person name="Sandor L."/>
            <person name="Kuo A."/>
            <person name="Lipzen A."/>
            <person name="Hainaut M."/>
            <person name="Drula E."/>
            <person name="Tsang A."/>
            <person name="Magnuson J.K."/>
            <person name="Henrissat B."/>
            <person name="Wiebenga A."/>
            <person name="Simmons B.A."/>
            <person name="Makela M.R."/>
            <person name="De vries R.P."/>
            <person name="Grigoriev I.V."/>
            <person name="Mortensen U.H."/>
            <person name="Baker S.E."/>
            <person name="Andersen M.R."/>
        </authorList>
    </citation>
    <scope>NUCLEOTIDE SEQUENCE [LARGE SCALE GENOMIC DNA]</scope>
    <source>
        <strain evidence="2 3">ATCC 13496</strain>
    </source>
</reference>
<dbReference type="AlphaFoldDB" id="A0A370BMN0"/>
<keyword evidence="1" id="KW-0472">Membrane</keyword>
<dbReference type="Proteomes" id="UP000253845">
    <property type="component" value="Unassembled WGS sequence"/>
</dbReference>
<dbReference type="EMBL" id="KZ851959">
    <property type="protein sequence ID" value="RDH14769.1"/>
    <property type="molecule type" value="Genomic_DNA"/>
</dbReference>
<sequence length="119" mass="13476">MRQSTSSSFKLQSQWRGTHTDVTGLRCRLDESHSTQHIRYQQLLRLLNVPLYHISWISSRISMLAALGFPACAGSTFLFLTLFEFALNDSLFSVASPDCHCYPTFICPHFLSSSTTDIL</sequence>
<organism evidence="2 3">
    <name type="scientific">Aspergillus niger ATCC 13496</name>
    <dbReference type="NCBI Taxonomy" id="1353008"/>
    <lineage>
        <taxon>Eukaryota</taxon>
        <taxon>Fungi</taxon>
        <taxon>Dikarya</taxon>
        <taxon>Ascomycota</taxon>
        <taxon>Pezizomycotina</taxon>
        <taxon>Eurotiomycetes</taxon>
        <taxon>Eurotiomycetidae</taxon>
        <taxon>Eurotiales</taxon>
        <taxon>Aspergillaceae</taxon>
        <taxon>Aspergillus</taxon>
        <taxon>Aspergillus subgen. Circumdati</taxon>
    </lineage>
</organism>
<keyword evidence="1" id="KW-0812">Transmembrane</keyword>
<keyword evidence="1" id="KW-1133">Transmembrane helix</keyword>
<evidence type="ECO:0000313" key="2">
    <source>
        <dbReference type="EMBL" id="RDH14769.1"/>
    </source>
</evidence>
<feature type="transmembrane region" description="Helical" evidence="1">
    <location>
        <begin position="61"/>
        <end position="83"/>
    </location>
</feature>
<name>A0A370BMN0_ASPNG</name>
<dbReference type="VEuPathDB" id="FungiDB:M747DRAFT_157633"/>
<evidence type="ECO:0000256" key="1">
    <source>
        <dbReference type="SAM" id="Phobius"/>
    </source>
</evidence>
<proteinExistence type="predicted"/>
<protein>
    <submittedName>
        <fullName evidence="2">Uncharacterized protein</fullName>
    </submittedName>
</protein>
<gene>
    <name evidence="2" type="ORF">M747DRAFT_157633</name>
</gene>